<feature type="compositionally biased region" description="Pro residues" evidence="1">
    <location>
        <begin position="845"/>
        <end position="861"/>
    </location>
</feature>
<dbReference type="InParanoid" id="A0A1Y2F1P3"/>
<evidence type="ECO:0000259" key="2">
    <source>
        <dbReference type="Pfam" id="PF12735"/>
    </source>
</evidence>
<dbReference type="Pfam" id="PF12735">
    <property type="entry name" value="IgD3_Trs65"/>
    <property type="match status" value="1"/>
</dbReference>
<proteinExistence type="predicted"/>
<feature type="compositionally biased region" description="Low complexity" evidence="1">
    <location>
        <begin position="720"/>
        <end position="731"/>
    </location>
</feature>
<feature type="compositionally biased region" description="Basic and acidic residues" evidence="1">
    <location>
        <begin position="582"/>
        <end position="606"/>
    </location>
</feature>
<feature type="region of interest" description="Disordered" evidence="1">
    <location>
        <begin position="360"/>
        <end position="400"/>
    </location>
</feature>
<feature type="compositionally biased region" description="Polar residues" evidence="1">
    <location>
        <begin position="130"/>
        <end position="140"/>
    </location>
</feature>
<dbReference type="EMBL" id="MCGR01000031">
    <property type="protein sequence ID" value="ORY77627.1"/>
    <property type="molecule type" value="Genomic_DNA"/>
</dbReference>
<feature type="region of interest" description="Disordered" evidence="1">
    <location>
        <begin position="580"/>
        <end position="610"/>
    </location>
</feature>
<feature type="compositionally biased region" description="Polar residues" evidence="1">
    <location>
        <begin position="827"/>
        <end position="838"/>
    </location>
</feature>
<feature type="compositionally biased region" description="Basic and acidic residues" evidence="1">
    <location>
        <begin position="875"/>
        <end position="891"/>
    </location>
</feature>
<dbReference type="InterPro" id="IPR024662">
    <property type="entry name" value="Trs65"/>
</dbReference>
<dbReference type="PANTHER" id="PTHR28159">
    <property type="entry name" value="TRAFFICKING PROTEIN PARTICLE COMPLEX II-SPECIFIC SUBUNIT 65"/>
    <property type="match status" value="1"/>
</dbReference>
<feature type="region of interest" description="Disordered" evidence="1">
    <location>
        <begin position="631"/>
        <end position="656"/>
    </location>
</feature>
<feature type="region of interest" description="Disordered" evidence="1">
    <location>
        <begin position="971"/>
        <end position="1062"/>
    </location>
</feature>
<dbReference type="GO" id="GO:0006891">
    <property type="term" value="P:intra-Golgi vesicle-mediated transport"/>
    <property type="evidence" value="ECO:0007669"/>
    <property type="project" value="InterPro"/>
</dbReference>
<evidence type="ECO:0000313" key="3">
    <source>
        <dbReference type="EMBL" id="ORY77627.1"/>
    </source>
</evidence>
<feature type="region of interest" description="Disordered" evidence="1">
    <location>
        <begin position="720"/>
        <end position="739"/>
    </location>
</feature>
<protein>
    <submittedName>
        <fullName evidence="3">TRAPP trafficking subunit Trs65-domain-containing protein</fullName>
    </submittedName>
</protein>
<dbReference type="AlphaFoldDB" id="A0A1Y2F1P3"/>
<feature type="region of interest" description="Disordered" evidence="1">
    <location>
        <begin position="771"/>
        <end position="891"/>
    </location>
</feature>
<feature type="region of interest" description="Disordered" evidence="1">
    <location>
        <begin position="686"/>
        <end position="711"/>
    </location>
</feature>
<gene>
    <name evidence="3" type="ORF">BCR35DRAFT_305394</name>
</gene>
<evidence type="ECO:0000313" key="4">
    <source>
        <dbReference type="Proteomes" id="UP000193467"/>
    </source>
</evidence>
<dbReference type="GO" id="GO:0005802">
    <property type="term" value="C:trans-Golgi network"/>
    <property type="evidence" value="ECO:0007669"/>
    <property type="project" value="TreeGrafter"/>
</dbReference>
<feature type="compositionally biased region" description="Polar residues" evidence="1">
    <location>
        <begin position="979"/>
        <end position="990"/>
    </location>
</feature>
<feature type="domain" description="Trafficking protein particle complex II-specific subunit 65 IgD3" evidence="2">
    <location>
        <begin position="1126"/>
        <end position="1187"/>
    </location>
</feature>
<keyword evidence="4" id="KW-1185">Reference proteome</keyword>
<dbReference type="Proteomes" id="UP000193467">
    <property type="component" value="Unassembled WGS sequence"/>
</dbReference>
<feature type="region of interest" description="Disordered" evidence="1">
    <location>
        <begin position="130"/>
        <end position="176"/>
    </location>
</feature>
<feature type="compositionally biased region" description="Pro residues" evidence="1">
    <location>
        <begin position="1050"/>
        <end position="1062"/>
    </location>
</feature>
<organism evidence="3 4">
    <name type="scientific">Leucosporidium creatinivorum</name>
    <dbReference type="NCBI Taxonomy" id="106004"/>
    <lineage>
        <taxon>Eukaryota</taxon>
        <taxon>Fungi</taxon>
        <taxon>Dikarya</taxon>
        <taxon>Basidiomycota</taxon>
        <taxon>Pucciniomycotina</taxon>
        <taxon>Microbotryomycetes</taxon>
        <taxon>Leucosporidiales</taxon>
        <taxon>Leucosporidium</taxon>
    </lineage>
</organism>
<dbReference type="PANTHER" id="PTHR28159:SF1">
    <property type="entry name" value="TRAFFICKING PROTEIN PARTICLE COMPLEX II-SPECIFIC SUBUNIT 65"/>
    <property type="match status" value="1"/>
</dbReference>
<dbReference type="InterPro" id="IPR055420">
    <property type="entry name" value="IgD3_Trs65"/>
</dbReference>
<sequence>MEGLYDSATLFNLATLHLHVPPAPPQHTAPPSTSLLNSGLSADEVELQEQETDAWVSAIARAEEREQAYYDETLPFYLLIRLPSAHPAPSLNRAQAASFLLPSLQAQHGSQPHLSLSADVSYIEGAPTPAQATEFQSTPSAAALREKRNSISSTSALGRGPPPSSSSTLPARRGSLPPLDLVAGSASIAGAGPKVPLTPSPFPSTRANDSQYASAKEGVSLWSYVFGSGAGPDSREKGKGKQGGRVWVGREQVEGGAEGDWIGVWEFGGDVAFVRTPLVSPRLCLTITATLRDDPRLTDLLERARTPTGHSRNPSGVNGGGKTLEELMAEEEEYLVESFDDVNLLSSLSGAFPSAQPLHLPASRLPLPTTSNSTPSHPRRTSRASISLPPGSLPPVAADAPLHPSIRRAVRRVLNVKSALNVRMRTVPCSVEGLGRRKGFSEDLGSGIGMEGAVGGEGLIMCVEVEGGSTSPDESTPAGDKEDAFEIESVSVEMTNGSTSSYVGDVEIREILGERTSSTFPLLLGAQEQHNFLYAVTFSSEAAQLASLHHSASLDFNGQPPSFEPVPIGVATSPSQRFTARFGEEPTQEQKLKEAEKQRERERAQQTKESPWLRGVAIVVKGRPVRVIGGGRGLESGRSEGRSLTSGYSVEDAAPSPTMEGEVTIISPTNPFASRWNCTLDISPFAQRSPPKRASFNPPAPVRPTTQSTLSSAALARLSTSSAPFPASPASKRNSRADMPQVEAVAGSKRHTMASLASLASKSPVLIQRGFKRGDNERPHLTLGALPPRLTGDARALPPTPFDVQTPGATGPPRRFFSLPPGAGNESPYNTPGQHQSFSSLSNPSPLPPSHTNLPPTPAYPPHLSTRNSLPHADPLSRRFDGVSNSDPRRESWNTAVMAPGFDHGVGGRGRDWNVSPSNSVGLGFDGAGAGVPTDADLDKIIGGRAGATETRSATGNIVVSISLIPLRKVKSQLPPPNTSLTPGSDSLSSPEVDLHAGRLSPHATFQFPSPSSSPDPSRSPDPSSNDLSAAPTPPPFITERRRSSSIYPSPAPAPKAKAPPPRAPRIGLLDVFLVEVFIVNRGDEVKRFTVGVPVKRLGEGVDVPAKGDLGIAARGIGAGLTAEGKRREDRVAKIVALENDVRIGPLAPNTCASVRLRFLAIRPGAHTLEELRLVDLGTGLETRLRNPLSVVVEG</sequence>
<dbReference type="GO" id="GO:1990071">
    <property type="term" value="C:TRAPPII protein complex"/>
    <property type="evidence" value="ECO:0007669"/>
    <property type="project" value="InterPro"/>
</dbReference>
<comment type="caution">
    <text evidence="3">The sequence shown here is derived from an EMBL/GenBank/DDBJ whole genome shotgun (WGS) entry which is preliminary data.</text>
</comment>
<dbReference type="OrthoDB" id="24630at2759"/>
<accession>A0A1Y2F1P3</accession>
<evidence type="ECO:0000256" key="1">
    <source>
        <dbReference type="SAM" id="MobiDB-lite"/>
    </source>
</evidence>
<reference evidence="3 4" key="1">
    <citation type="submission" date="2016-07" db="EMBL/GenBank/DDBJ databases">
        <title>Pervasive Adenine N6-methylation of Active Genes in Fungi.</title>
        <authorList>
            <consortium name="DOE Joint Genome Institute"/>
            <person name="Mondo S.J."/>
            <person name="Dannebaum R.O."/>
            <person name="Kuo R.C."/>
            <person name="Labutti K."/>
            <person name="Haridas S."/>
            <person name="Kuo A."/>
            <person name="Salamov A."/>
            <person name="Ahrendt S.R."/>
            <person name="Lipzen A."/>
            <person name="Sullivan W."/>
            <person name="Andreopoulos W.B."/>
            <person name="Clum A."/>
            <person name="Lindquist E."/>
            <person name="Daum C."/>
            <person name="Ramamoorthy G.K."/>
            <person name="Gryganskyi A."/>
            <person name="Culley D."/>
            <person name="Magnuson J.K."/>
            <person name="James T.Y."/>
            <person name="O'Malley M.A."/>
            <person name="Stajich J.E."/>
            <person name="Spatafora J.W."/>
            <person name="Visel A."/>
            <person name="Grigoriev I.V."/>
        </authorList>
    </citation>
    <scope>NUCLEOTIDE SEQUENCE [LARGE SCALE GENOMIC DNA]</scope>
    <source>
        <strain evidence="3 4">62-1032</strain>
    </source>
</reference>
<name>A0A1Y2F1P3_9BASI</name>